<sequence>MGKINKYKPREEKKKVPEPNPPLPQASAQLGQGPSINSGDVGPSSSQQQQHRSQEDQRWGDQQGGGQQPRGQVQEKRRAPQQQKQSPKGQHGSFYQDAPKSGGEQHGGQKGCHQQRPQGLQGQGKGLPADSIKRGTIGKPGKVAVNYLEIDMKEMPEKAFHYDVKIQPERPKKFYRQAFEQFRLNQLGGKNVSFDGKASCYSADKLPTNSQNPEVTVTDNHGRCLRYTVEIMETADPVINLSSLNSYMSKSISDKPMREMQCLEVVLASPCHSKAIRAGRSFYPNSRVEDRMELGGGYEALVGHFQAIVLGDRPYLNVDISHKSFPMATSVLKWFQNNVLKEGIIEQKSRPFIESFLKGLNVVYNPPKSFATSSRCYKVNGLSKFPANSEKFLLDDREITVADYFKDRNYKLKFPQLHCLHVGPPAKNIMLPIELCDIEGGQVLKRKDGAAQVAKMIRFAATPTEERKAKIMKLLEFFQHNLDPTISRFGIRIANDFIVVNTRTLTPPQVEYHNSMYCLVKNGSWRMDNKQFLETQPKAHKWAIVYFQGPKMTYHQVADFEQKVLVQSQNVNVNLDKKAEIRPFKDETSLDKCFVNLQNHCDLAFVIMPPFGVTYGAIKQKAELQHGILTQCIKQDTVICKLNNSQTISNILLKVNFKLNGINHKLKDVSGVPMLDNVMFLGADVTHPSPDQRNIPSIVGVVASHDPYGISYNSSHRMQRSTLEVIEDMESITVEHLRVYREYRNSYPDHIIYYRDGVDDGQLEKIKCEELGGINKACQKIGIEPKICCIIVVKRHHTRFFPKPKPTQSNNSRKDYNNVEPGTVVDSSIVHPKEVQFFMVSHQSTSTARPTRYTVIENTGKLDINLIQQLTYNLCHMFPRCNRSVSYPTPAYLAHHAAKRARAYLPSTHSSRDPKEVYNKWQTVPKFKKIYPMHFI</sequence>
<dbReference type="InterPro" id="IPR032472">
    <property type="entry name" value="ArgoL2"/>
</dbReference>
<dbReference type="Pfam" id="PF16486">
    <property type="entry name" value="ArgoN"/>
    <property type="match status" value="1"/>
</dbReference>
<dbReference type="GeneID" id="108075325"/>
<dbReference type="InterPro" id="IPR036397">
    <property type="entry name" value="RNaseH_sf"/>
</dbReference>
<feature type="compositionally biased region" description="Basic and acidic residues" evidence="2">
    <location>
        <begin position="8"/>
        <end position="17"/>
    </location>
</feature>
<accession>A0ABM3C5F8</accession>
<dbReference type="Pfam" id="PF16487">
    <property type="entry name" value="ArgoMid"/>
    <property type="match status" value="1"/>
</dbReference>
<proteinExistence type="inferred from homology"/>
<dbReference type="Gene3D" id="3.30.420.10">
    <property type="entry name" value="Ribonuclease H-like superfamily/Ribonuclease H"/>
    <property type="match status" value="1"/>
</dbReference>
<dbReference type="InterPro" id="IPR032473">
    <property type="entry name" value="Argonaute_Mid_dom"/>
</dbReference>
<dbReference type="Pfam" id="PF08699">
    <property type="entry name" value="ArgoL1"/>
    <property type="match status" value="1"/>
</dbReference>
<organism evidence="5 6">
    <name type="scientific">Drosophila kikkawai</name>
    <name type="common">Fruit fly</name>
    <dbReference type="NCBI Taxonomy" id="30033"/>
    <lineage>
        <taxon>Eukaryota</taxon>
        <taxon>Metazoa</taxon>
        <taxon>Ecdysozoa</taxon>
        <taxon>Arthropoda</taxon>
        <taxon>Hexapoda</taxon>
        <taxon>Insecta</taxon>
        <taxon>Pterygota</taxon>
        <taxon>Neoptera</taxon>
        <taxon>Endopterygota</taxon>
        <taxon>Diptera</taxon>
        <taxon>Brachycera</taxon>
        <taxon>Muscomorpha</taxon>
        <taxon>Ephydroidea</taxon>
        <taxon>Drosophilidae</taxon>
        <taxon>Drosophila</taxon>
        <taxon>Sophophora</taxon>
    </lineage>
</organism>
<reference evidence="6" key="1">
    <citation type="submission" date="2025-08" db="UniProtKB">
        <authorList>
            <consortium name="RefSeq"/>
        </authorList>
    </citation>
    <scope>IDENTIFICATION</scope>
    <source>
        <strain evidence="6">14028-0561.14</strain>
        <tissue evidence="6">Whole fly</tissue>
    </source>
</reference>
<evidence type="ECO:0000313" key="6">
    <source>
        <dbReference type="RefSeq" id="XP_041631150.1"/>
    </source>
</evidence>
<dbReference type="SUPFAM" id="SSF53098">
    <property type="entry name" value="Ribonuclease H-like"/>
    <property type="match status" value="1"/>
</dbReference>
<dbReference type="PANTHER" id="PTHR22891">
    <property type="entry name" value="EUKARYOTIC TRANSLATION INITIATION FACTOR 2C"/>
    <property type="match status" value="1"/>
</dbReference>
<dbReference type="PROSITE" id="PS50821">
    <property type="entry name" value="PAZ"/>
    <property type="match status" value="1"/>
</dbReference>
<dbReference type="InterPro" id="IPR036085">
    <property type="entry name" value="PAZ_dom_sf"/>
</dbReference>
<feature type="domain" description="Piwi" evidence="4">
    <location>
        <begin position="603"/>
        <end position="906"/>
    </location>
</feature>
<dbReference type="InterPro" id="IPR012337">
    <property type="entry name" value="RNaseH-like_sf"/>
</dbReference>
<dbReference type="Pfam" id="PF02170">
    <property type="entry name" value="PAZ"/>
    <property type="match status" value="1"/>
</dbReference>
<dbReference type="InterPro" id="IPR003100">
    <property type="entry name" value="PAZ_dom"/>
</dbReference>
<evidence type="ECO:0000256" key="2">
    <source>
        <dbReference type="SAM" id="MobiDB-lite"/>
    </source>
</evidence>
<protein>
    <submittedName>
        <fullName evidence="6">Protein argonaute-2-like</fullName>
    </submittedName>
</protein>
<keyword evidence="5" id="KW-1185">Reference proteome</keyword>
<evidence type="ECO:0000256" key="1">
    <source>
        <dbReference type="RuleBase" id="RU361178"/>
    </source>
</evidence>
<comment type="similarity">
    <text evidence="1">Belongs to the argonaute family.</text>
</comment>
<dbReference type="InterPro" id="IPR014811">
    <property type="entry name" value="ArgoL1"/>
</dbReference>
<dbReference type="CDD" id="cd04657">
    <property type="entry name" value="Piwi_ago-like"/>
    <property type="match status" value="1"/>
</dbReference>
<dbReference type="InterPro" id="IPR003165">
    <property type="entry name" value="Piwi"/>
</dbReference>
<evidence type="ECO:0000259" key="3">
    <source>
        <dbReference type="PROSITE" id="PS50821"/>
    </source>
</evidence>
<dbReference type="Gene3D" id="3.40.50.2300">
    <property type="match status" value="1"/>
</dbReference>
<feature type="region of interest" description="Disordered" evidence="2">
    <location>
        <begin position="1"/>
        <end position="138"/>
    </location>
</feature>
<dbReference type="Pfam" id="PF02171">
    <property type="entry name" value="Piwi"/>
    <property type="match status" value="1"/>
</dbReference>
<dbReference type="RefSeq" id="XP_041631150.1">
    <property type="nucleotide sequence ID" value="XM_041775216.2"/>
</dbReference>
<dbReference type="InterPro" id="IPR032474">
    <property type="entry name" value="Argonaute_N"/>
</dbReference>
<dbReference type="Gene3D" id="2.170.260.10">
    <property type="entry name" value="paz domain"/>
    <property type="match status" value="1"/>
</dbReference>
<dbReference type="SMART" id="SM00949">
    <property type="entry name" value="PAZ"/>
    <property type="match status" value="1"/>
</dbReference>
<dbReference type="PROSITE" id="PS50822">
    <property type="entry name" value="PIWI"/>
    <property type="match status" value="1"/>
</dbReference>
<gene>
    <name evidence="6" type="primary">LOC108075325</name>
</gene>
<dbReference type="SUPFAM" id="SSF101690">
    <property type="entry name" value="PAZ domain"/>
    <property type="match status" value="1"/>
</dbReference>
<evidence type="ECO:0000313" key="5">
    <source>
        <dbReference type="Proteomes" id="UP001652661"/>
    </source>
</evidence>
<name>A0ABM3C5F8_DROKI</name>
<dbReference type="InterPro" id="IPR045246">
    <property type="entry name" value="Piwi_ago-like"/>
</dbReference>
<dbReference type="CDD" id="cd02846">
    <property type="entry name" value="PAZ_argonaute_like"/>
    <property type="match status" value="1"/>
</dbReference>
<dbReference type="Pfam" id="PF16488">
    <property type="entry name" value="ArgoL2"/>
    <property type="match status" value="1"/>
</dbReference>
<evidence type="ECO:0000259" key="4">
    <source>
        <dbReference type="PROSITE" id="PS50822"/>
    </source>
</evidence>
<feature type="domain" description="PAZ" evidence="3">
    <location>
        <begin position="330"/>
        <end position="440"/>
    </location>
</feature>
<feature type="compositionally biased region" description="Polar residues" evidence="2">
    <location>
        <begin position="26"/>
        <end position="38"/>
    </location>
</feature>
<dbReference type="SMART" id="SM01163">
    <property type="entry name" value="DUF1785"/>
    <property type="match status" value="1"/>
</dbReference>
<dbReference type="SMART" id="SM00950">
    <property type="entry name" value="Piwi"/>
    <property type="match status" value="1"/>
</dbReference>
<dbReference type="Proteomes" id="UP001652661">
    <property type="component" value="Chromosome 3L"/>
</dbReference>